<name>A0A7W5FD49_9ACTN</name>
<dbReference type="Pfam" id="PF13385">
    <property type="entry name" value="Laminin_G_3"/>
    <property type="match status" value="1"/>
</dbReference>
<keyword evidence="4" id="KW-1185">Reference proteome</keyword>
<dbReference type="EMBL" id="JACHXF010000002">
    <property type="protein sequence ID" value="MBB3093940.1"/>
    <property type="molecule type" value="Genomic_DNA"/>
</dbReference>
<comment type="caution">
    <text evidence="3">The sequence shown here is derived from an EMBL/GenBank/DDBJ whole genome shotgun (WGS) entry which is preliminary data.</text>
</comment>
<dbReference type="AlphaFoldDB" id="A0A7W5FD49"/>
<evidence type="ECO:0000313" key="4">
    <source>
        <dbReference type="Proteomes" id="UP000590749"/>
    </source>
</evidence>
<sequence>MPSPLTRRRAAVIALLALVPLAVLAAAIVFRPSGPAPAVWVTPTSPPAPPPLMLARYDFDGPRPWDDASRFGHHLTPFGGNRARPRSVPHDAGRAVQFPPPCEREPCRRLILRALSRPDLNPGDAPFSYGATVRLAARHTTDGQNVLQKGYSAEGSQYKLQIDGRPGQPSCVIRGEDSRVIHVAVAPFGVADGTWHRLECRRTRTDLILFVDGSPHAAVRIPATLRVDNAMSLNVGGKSAHGDNDQFHGAVDEIFLSKP</sequence>
<accession>A0A7W5FD49</accession>
<evidence type="ECO:0000256" key="2">
    <source>
        <dbReference type="SAM" id="SignalP"/>
    </source>
</evidence>
<feature type="region of interest" description="Disordered" evidence="1">
    <location>
        <begin position="77"/>
        <end position="99"/>
    </location>
</feature>
<dbReference type="Gene3D" id="2.60.120.200">
    <property type="match status" value="1"/>
</dbReference>
<dbReference type="SUPFAM" id="SSF49899">
    <property type="entry name" value="Concanavalin A-like lectins/glucanases"/>
    <property type="match status" value="1"/>
</dbReference>
<evidence type="ECO:0000313" key="3">
    <source>
        <dbReference type="EMBL" id="MBB3093940.1"/>
    </source>
</evidence>
<gene>
    <name evidence="3" type="ORF">FHR83_001589</name>
</gene>
<feature type="signal peptide" evidence="2">
    <location>
        <begin position="1"/>
        <end position="25"/>
    </location>
</feature>
<dbReference type="Proteomes" id="UP000590749">
    <property type="component" value="Unassembled WGS sequence"/>
</dbReference>
<reference evidence="3 4" key="1">
    <citation type="submission" date="2020-08" db="EMBL/GenBank/DDBJ databases">
        <title>Genomic Encyclopedia of Type Strains, Phase III (KMG-III): the genomes of soil and plant-associated and newly described type strains.</title>
        <authorList>
            <person name="Whitman W."/>
        </authorList>
    </citation>
    <scope>NUCLEOTIDE SEQUENCE [LARGE SCALE GENOMIC DNA]</scope>
    <source>
        <strain evidence="3 4">CECT 3287</strain>
    </source>
</reference>
<proteinExistence type="predicted"/>
<protein>
    <recommendedName>
        <fullName evidence="5">Concanavalin A-like lectin/glucanases superfamily protein</fullName>
    </recommendedName>
</protein>
<keyword evidence="2" id="KW-0732">Signal</keyword>
<evidence type="ECO:0000256" key="1">
    <source>
        <dbReference type="SAM" id="MobiDB-lite"/>
    </source>
</evidence>
<dbReference type="InterPro" id="IPR013320">
    <property type="entry name" value="ConA-like_dom_sf"/>
</dbReference>
<evidence type="ECO:0008006" key="5">
    <source>
        <dbReference type="Google" id="ProtNLM"/>
    </source>
</evidence>
<dbReference type="RefSeq" id="WP_183218040.1">
    <property type="nucleotide sequence ID" value="NZ_BMPW01000015.1"/>
</dbReference>
<feature type="chain" id="PRO_5039520932" description="Concanavalin A-like lectin/glucanases superfamily protein" evidence="2">
    <location>
        <begin position="26"/>
        <end position="259"/>
    </location>
</feature>
<organism evidence="3 4">
    <name type="scientific">Actinoplanes campanulatus</name>
    <dbReference type="NCBI Taxonomy" id="113559"/>
    <lineage>
        <taxon>Bacteria</taxon>
        <taxon>Bacillati</taxon>
        <taxon>Actinomycetota</taxon>
        <taxon>Actinomycetes</taxon>
        <taxon>Micromonosporales</taxon>
        <taxon>Micromonosporaceae</taxon>
        <taxon>Actinoplanes</taxon>
    </lineage>
</organism>